<name>A0ABP3VTA2_9BURK</name>
<evidence type="ECO:0000313" key="3">
    <source>
        <dbReference type="Proteomes" id="UP001500279"/>
    </source>
</evidence>
<feature type="chain" id="PRO_5046768082" description="Exo-alpha-sialidase" evidence="1">
    <location>
        <begin position="17"/>
        <end position="393"/>
    </location>
</feature>
<dbReference type="EMBL" id="BAAAEW010000047">
    <property type="protein sequence ID" value="GAA0768940.1"/>
    <property type="molecule type" value="Genomic_DNA"/>
</dbReference>
<reference evidence="3" key="1">
    <citation type="journal article" date="2019" name="Int. J. Syst. Evol. Microbiol.">
        <title>The Global Catalogue of Microorganisms (GCM) 10K type strain sequencing project: providing services to taxonomists for standard genome sequencing and annotation.</title>
        <authorList>
            <consortium name="The Broad Institute Genomics Platform"/>
            <consortium name="The Broad Institute Genome Sequencing Center for Infectious Disease"/>
            <person name="Wu L."/>
            <person name="Ma J."/>
        </authorList>
    </citation>
    <scope>NUCLEOTIDE SEQUENCE [LARGE SCALE GENOMIC DNA]</scope>
    <source>
        <strain evidence="3">JCM 15503</strain>
    </source>
</reference>
<dbReference type="SUPFAM" id="SSF82171">
    <property type="entry name" value="DPP6 N-terminal domain-like"/>
    <property type="match status" value="1"/>
</dbReference>
<organism evidence="2 3">
    <name type="scientific">Ideonella azotifigens</name>
    <dbReference type="NCBI Taxonomy" id="513160"/>
    <lineage>
        <taxon>Bacteria</taxon>
        <taxon>Pseudomonadati</taxon>
        <taxon>Pseudomonadota</taxon>
        <taxon>Betaproteobacteria</taxon>
        <taxon>Burkholderiales</taxon>
        <taxon>Sphaerotilaceae</taxon>
        <taxon>Ideonella</taxon>
    </lineage>
</organism>
<evidence type="ECO:0000313" key="2">
    <source>
        <dbReference type="EMBL" id="GAA0768940.1"/>
    </source>
</evidence>
<gene>
    <name evidence="2" type="ORF">GCM10009107_59240</name>
</gene>
<keyword evidence="1" id="KW-0732">Signal</keyword>
<proteinExistence type="predicted"/>
<keyword evidence="3" id="KW-1185">Reference proteome</keyword>
<accession>A0ABP3VTA2</accession>
<sequence length="393" mass="42700">MTLAGMTLLAPLAAHAQALKSDFAPNETQAAPRKDLLDLEFSPSRSMFTWCDKNGQLWVGTLDPATGNILKPTYKLLDTDAITPQEMSITTNGPEWVSTSTGDHVVYTKFVADPAKPSAARLALVEGSADGTTWGAPIMLGPNAGRNAPYASDDTGDTQPRISYVDAKNNHYWRYLYDVASEAPVLGMARTPKPVSVRFTKGNNGLVYSQDVNGTNQVFMEQLDTGKLTQITSDDGAKDVRTVPWMWRAPEYNNKLVLLSTVNENELRFYKGDGSGKWAVINSIMLPAGSTVASPEPFVYLGKSYVVLAVKSEPYTYPTAIYIAAVSPTATTKLWKVSDDADGHERIDPEVFITTQNGVVVFYNKFNPAMDPTGEQPTCAACSEGLFRATTGL</sequence>
<feature type="signal peptide" evidence="1">
    <location>
        <begin position="1"/>
        <end position="16"/>
    </location>
</feature>
<comment type="caution">
    <text evidence="2">The sequence shown here is derived from an EMBL/GenBank/DDBJ whole genome shotgun (WGS) entry which is preliminary data.</text>
</comment>
<evidence type="ECO:0000256" key="1">
    <source>
        <dbReference type="SAM" id="SignalP"/>
    </source>
</evidence>
<dbReference type="Proteomes" id="UP001500279">
    <property type="component" value="Unassembled WGS sequence"/>
</dbReference>
<protein>
    <recommendedName>
        <fullName evidence="4">Exo-alpha-sialidase</fullName>
    </recommendedName>
</protein>
<evidence type="ECO:0008006" key="4">
    <source>
        <dbReference type="Google" id="ProtNLM"/>
    </source>
</evidence>